<evidence type="ECO:0000256" key="8">
    <source>
        <dbReference type="ARBA" id="ARBA00023049"/>
    </source>
</evidence>
<dbReference type="RefSeq" id="WP_062594153.1">
    <property type="nucleotide sequence ID" value="NZ_LQZQ01000051.1"/>
</dbReference>
<dbReference type="PROSITE" id="PS00491">
    <property type="entry name" value="PROLINE_PEPTIDASE"/>
    <property type="match status" value="1"/>
</dbReference>
<dbReference type="InterPro" id="IPR001131">
    <property type="entry name" value="Peptidase_M24B_aminopep-P_CS"/>
</dbReference>
<dbReference type="PANTHER" id="PTHR43226:SF4">
    <property type="entry name" value="XAA-PRO AMINOPEPTIDASE 3"/>
    <property type="match status" value="1"/>
</dbReference>
<evidence type="ECO:0000256" key="9">
    <source>
        <dbReference type="ARBA" id="ARBA00023211"/>
    </source>
</evidence>
<dbReference type="InterPro" id="IPR000994">
    <property type="entry name" value="Pept_M24"/>
</dbReference>
<dbReference type="Gene3D" id="3.40.350.10">
    <property type="entry name" value="Creatinase/prolidase N-terminal domain"/>
    <property type="match status" value="1"/>
</dbReference>
<evidence type="ECO:0000256" key="7">
    <source>
        <dbReference type="ARBA" id="ARBA00022801"/>
    </source>
</evidence>
<name>A0A150WYR9_ROSEK</name>
<comment type="catalytic activity">
    <reaction evidence="1">
        <text>Release of any N-terminal amino acid, including proline, that is linked to proline, even from a dipeptide or tripeptide.</text>
        <dbReference type="EC" id="3.4.11.9"/>
    </reaction>
</comment>
<accession>A0A150WYR9</accession>
<comment type="cofactor">
    <cofactor evidence="2">
        <name>Mn(2+)</name>
        <dbReference type="ChEBI" id="CHEBI:29035"/>
    </cofactor>
</comment>
<dbReference type="SMART" id="SM01011">
    <property type="entry name" value="AMP_N"/>
    <property type="match status" value="1"/>
</dbReference>
<dbReference type="InterPro" id="IPR007865">
    <property type="entry name" value="Aminopep_P_N"/>
</dbReference>
<feature type="chain" id="PRO_5007573905" description="Xaa-Pro aminopeptidase" evidence="11">
    <location>
        <begin position="25"/>
        <end position="490"/>
    </location>
</feature>
<evidence type="ECO:0000256" key="4">
    <source>
        <dbReference type="ARBA" id="ARBA00012574"/>
    </source>
</evidence>
<dbReference type="InterPro" id="IPR029149">
    <property type="entry name" value="Creatin/AminoP/Spt16_N"/>
</dbReference>
<evidence type="ECO:0000256" key="11">
    <source>
        <dbReference type="SAM" id="SignalP"/>
    </source>
</evidence>
<dbReference type="Pfam" id="PF05195">
    <property type="entry name" value="AMP_N"/>
    <property type="match status" value="1"/>
</dbReference>
<proteinExistence type="inferred from homology"/>
<evidence type="ECO:0000313" key="13">
    <source>
        <dbReference type="EMBL" id="KYG71432.1"/>
    </source>
</evidence>
<evidence type="ECO:0000256" key="2">
    <source>
        <dbReference type="ARBA" id="ARBA00001936"/>
    </source>
</evidence>
<dbReference type="OrthoDB" id="9806388at2"/>
<keyword evidence="11" id="KW-0732">Signal</keyword>
<evidence type="ECO:0000259" key="12">
    <source>
        <dbReference type="SMART" id="SM01011"/>
    </source>
</evidence>
<evidence type="ECO:0000256" key="10">
    <source>
        <dbReference type="RuleBase" id="RU000590"/>
    </source>
</evidence>
<dbReference type="EMBL" id="LQZQ01000051">
    <property type="protein sequence ID" value="KYG71432.1"/>
    <property type="molecule type" value="Genomic_DNA"/>
</dbReference>
<keyword evidence="6 10" id="KW-0479">Metal-binding</keyword>
<dbReference type="AlphaFoldDB" id="A0A150WYR9"/>
<dbReference type="InterPro" id="IPR036005">
    <property type="entry name" value="Creatinase/aminopeptidase-like"/>
</dbReference>
<gene>
    <name evidence="13" type="ORF">MB14_11710</name>
</gene>
<evidence type="ECO:0000313" key="14">
    <source>
        <dbReference type="Proteomes" id="UP000075583"/>
    </source>
</evidence>
<sequence>MKFSIKTLAILMTFMFSGFFILQAQENVRKDYLSADFHKGRRDALRAKLPDNSVAVFFANPVRNRANDVDFIYHQDPDLYYLTGYKEPHAVLLVFKNMQTDKAGNQYNEIFFVQTRNAQAEQWTGRRLGSAGAQEKLGILNSFNNTEFKAYDIDFEKFDKILFYEFQNDVRDNARDESDLFSLIQQFKSKVGYGVEANNLGAEPKKNNLDLRGLNTIMGELRGIKTKDELDLLRKAVFISAVGQAEVMKAMHPGMTEAEVQGIHEFVFKKYGSEYEGYPSIVGAGNNGCILHYIENTEIDIQSDQMILMDLGAEYHGYTADVTRTIPIDGKFSKEEKAIYDLVYEAQEQAIQMAKPGVSMAEMGNLAKDIINKGLAKLGIIESENTPNRYFPHGLSHHIGLDVHDKGPRGPLQENMVITVEPGIYIPDGSKCDPKWWGIAVRIEDDILITKDGSELLSGYAPRKSEDIEALMKQSSPLAQFTLPALKGNK</sequence>
<evidence type="ECO:0000256" key="1">
    <source>
        <dbReference type="ARBA" id="ARBA00001424"/>
    </source>
</evidence>
<feature type="domain" description="Aminopeptidase P N-terminal" evidence="12">
    <location>
        <begin position="33"/>
        <end position="172"/>
    </location>
</feature>
<comment type="caution">
    <text evidence="13">The sequence shown here is derived from an EMBL/GenBank/DDBJ whole genome shotgun (WGS) entry which is preliminary data.</text>
</comment>
<organism evidence="13 14">
    <name type="scientific">Roseivirga ehrenbergii (strain DSM 102268 / JCM 13514 / KCTC 12282 / NCIMB 14502 / KMM 6017)</name>
    <dbReference type="NCBI Taxonomy" id="279360"/>
    <lineage>
        <taxon>Bacteria</taxon>
        <taxon>Pseudomonadati</taxon>
        <taxon>Bacteroidota</taxon>
        <taxon>Cytophagia</taxon>
        <taxon>Cytophagales</taxon>
        <taxon>Roseivirgaceae</taxon>
        <taxon>Roseivirga</taxon>
    </lineage>
</organism>
<keyword evidence="14" id="KW-1185">Reference proteome</keyword>
<keyword evidence="5" id="KW-0645">Protease</keyword>
<dbReference type="CDD" id="cd01087">
    <property type="entry name" value="Prolidase"/>
    <property type="match status" value="1"/>
</dbReference>
<evidence type="ECO:0000256" key="3">
    <source>
        <dbReference type="ARBA" id="ARBA00008766"/>
    </source>
</evidence>
<dbReference type="STRING" id="279360.MB14_11710"/>
<dbReference type="Gene3D" id="3.90.230.10">
    <property type="entry name" value="Creatinase/methionine aminopeptidase superfamily"/>
    <property type="match status" value="1"/>
</dbReference>
<dbReference type="PANTHER" id="PTHR43226">
    <property type="entry name" value="XAA-PRO AMINOPEPTIDASE 3"/>
    <property type="match status" value="1"/>
</dbReference>
<dbReference type="GO" id="GO:0006508">
    <property type="term" value="P:proteolysis"/>
    <property type="evidence" value="ECO:0007669"/>
    <property type="project" value="UniProtKB-KW"/>
</dbReference>
<feature type="signal peptide" evidence="11">
    <location>
        <begin position="1"/>
        <end position="24"/>
    </location>
</feature>
<evidence type="ECO:0000256" key="5">
    <source>
        <dbReference type="ARBA" id="ARBA00022670"/>
    </source>
</evidence>
<dbReference type="GO" id="GO:0070006">
    <property type="term" value="F:metalloaminopeptidase activity"/>
    <property type="evidence" value="ECO:0007669"/>
    <property type="project" value="InterPro"/>
</dbReference>
<comment type="similarity">
    <text evidence="3 10">Belongs to the peptidase M24B family.</text>
</comment>
<keyword evidence="9" id="KW-0464">Manganese</keyword>
<keyword evidence="7" id="KW-0378">Hydrolase</keyword>
<dbReference type="Proteomes" id="UP000075583">
    <property type="component" value="Unassembled WGS sequence"/>
</dbReference>
<evidence type="ECO:0000256" key="6">
    <source>
        <dbReference type="ARBA" id="ARBA00022723"/>
    </source>
</evidence>
<dbReference type="EC" id="3.4.11.9" evidence="4"/>
<keyword evidence="8" id="KW-0482">Metalloprotease</keyword>
<keyword evidence="13" id="KW-0031">Aminopeptidase</keyword>
<dbReference type="GO" id="GO:0030145">
    <property type="term" value="F:manganese ion binding"/>
    <property type="evidence" value="ECO:0007669"/>
    <property type="project" value="InterPro"/>
</dbReference>
<dbReference type="Pfam" id="PF00557">
    <property type="entry name" value="Peptidase_M24"/>
    <property type="match status" value="1"/>
</dbReference>
<protein>
    <recommendedName>
        <fullName evidence="4">Xaa-Pro aminopeptidase</fullName>
        <ecNumber evidence="4">3.4.11.9</ecNumber>
    </recommendedName>
</protein>
<reference evidence="13" key="1">
    <citation type="submission" date="2016-01" db="EMBL/GenBank/DDBJ databases">
        <title>Genome sequencing of Roseivirga ehrenbergii KMM 6017.</title>
        <authorList>
            <person name="Selvaratnam C."/>
            <person name="Thevarajoo S."/>
            <person name="Goh K.M."/>
            <person name="Ee R."/>
            <person name="Chan K.-G."/>
            <person name="Chong C.S."/>
        </authorList>
    </citation>
    <scope>NUCLEOTIDE SEQUENCE [LARGE SCALE GENOMIC DNA]</scope>
    <source>
        <strain evidence="13">KMM 6017</strain>
    </source>
</reference>
<dbReference type="InterPro" id="IPR052433">
    <property type="entry name" value="X-Pro_dipept-like"/>
</dbReference>
<dbReference type="SUPFAM" id="SSF53092">
    <property type="entry name" value="Creatinase/prolidase N-terminal domain"/>
    <property type="match status" value="1"/>
</dbReference>
<dbReference type="SUPFAM" id="SSF55920">
    <property type="entry name" value="Creatinase/aminopeptidase"/>
    <property type="match status" value="1"/>
</dbReference>